<feature type="region of interest" description="Disordered" evidence="2">
    <location>
        <begin position="538"/>
        <end position="592"/>
    </location>
</feature>
<gene>
    <name evidence="4" type="ORF">MYCIT1_LOCUS31381</name>
</gene>
<dbReference type="SUPFAM" id="SSF51735">
    <property type="entry name" value="NAD(P)-binding Rossmann-fold domains"/>
    <property type="match status" value="1"/>
</dbReference>
<dbReference type="InterPro" id="IPR007527">
    <property type="entry name" value="Znf_SWIM"/>
</dbReference>
<dbReference type="GO" id="GO:0008270">
    <property type="term" value="F:zinc ion binding"/>
    <property type="evidence" value="ECO:0007669"/>
    <property type="project" value="UniProtKB-KW"/>
</dbReference>
<dbReference type="Gene3D" id="3.30.360.10">
    <property type="entry name" value="Dihydrodipicolinate Reductase, domain 2"/>
    <property type="match status" value="1"/>
</dbReference>
<keyword evidence="1" id="KW-0863">Zinc-finger</keyword>
<accession>A0AAD2K643</accession>
<dbReference type="Proteomes" id="UP001295794">
    <property type="component" value="Unassembled WGS sequence"/>
</dbReference>
<evidence type="ECO:0000313" key="5">
    <source>
        <dbReference type="Proteomes" id="UP001295794"/>
    </source>
</evidence>
<dbReference type="InterPro" id="IPR055080">
    <property type="entry name" value="Gal80p-like_C"/>
</dbReference>
<dbReference type="Pfam" id="PF01408">
    <property type="entry name" value="GFO_IDH_MocA"/>
    <property type="match status" value="1"/>
</dbReference>
<evidence type="ECO:0000256" key="2">
    <source>
        <dbReference type="SAM" id="MobiDB-lite"/>
    </source>
</evidence>
<keyword evidence="1" id="KW-0479">Metal-binding</keyword>
<dbReference type="Pfam" id="PF22685">
    <property type="entry name" value="Gal80p_C-like"/>
    <property type="match status" value="1"/>
</dbReference>
<dbReference type="SUPFAM" id="SSF55347">
    <property type="entry name" value="Glyceraldehyde-3-phosphate dehydrogenase-like, C-terminal domain"/>
    <property type="match status" value="1"/>
</dbReference>
<keyword evidence="1" id="KW-0862">Zinc</keyword>
<organism evidence="4 5">
    <name type="scientific">Mycena citricolor</name>
    <dbReference type="NCBI Taxonomy" id="2018698"/>
    <lineage>
        <taxon>Eukaryota</taxon>
        <taxon>Fungi</taxon>
        <taxon>Dikarya</taxon>
        <taxon>Basidiomycota</taxon>
        <taxon>Agaricomycotina</taxon>
        <taxon>Agaricomycetes</taxon>
        <taxon>Agaricomycetidae</taxon>
        <taxon>Agaricales</taxon>
        <taxon>Marasmiineae</taxon>
        <taxon>Mycenaceae</taxon>
        <taxon>Mycena</taxon>
    </lineage>
</organism>
<feature type="domain" description="SWIM-type" evidence="3">
    <location>
        <begin position="446"/>
        <end position="479"/>
    </location>
</feature>
<comment type="caution">
    <text evidence="4">The sequence shown here is derived from an EMBL/GenBank/DDBJ whole genome shotgun (WGS) entry which is preliminary data.</text>
</comment>
<sequence length="986" mass="112264">MTTGQKLRFERVRTGSDRSRFFHLQLNLEPDHRFSPVSGISANWTWGPVQVRTGFTQVLNWTTATLPSPGEKEKYIRSLIRDITSKWKITPIQSLSDKDIIEINAFLAELPDDIKHQLCFWHGIRAVRGRLSVIGRPPAFYHAKEAFQEFDFIDRDFVPLAQMDPAKRTPENLQVAQVMLPMLKVRLNGSAISTAPKLPKIVIQVDGKLREFLGSLDSLEESDIVDVVDEEAEYAEHLIRENAHMVNQAEAEPSWIEPGEKPIGTSFRVSDDYEFCRPPHRSQLLHTFIRHGCLHPLLPERHGERHNKDQIRRDCVFEMYTFCKQRGLREVWGYMWEAWYCPAKWRLWARSSQPNFIGRWRTTMSVENFWKNLKHGTLHHFLHPRLDQLVYLIVTDVVPTFEASMLKFDPNWRLGRSKKLAPWQSAFKSEWAKLSRRELDSNADSYTTDISTWTCTCGQQKYNAFLLCKHLVQSVESPDPRFFREVYRRRVTPFYHHALLKPKDGSSVDDSHFSPSRLAGDLTPEQFYLPQAKELAVSEQSRKRNFSNTQTDESTERQLTDSEDDPVAASSSSTRSQSAVHPDEDFDDSDELEDHTRKLIRDLRRGADILEGQLSQLSESKILLRNVKRRKLGRDVTHFVQDIRHSHETGRVRKTVWGQNGGKAARRYTNNTLGSSQPSASINDVFVCCTRVDKHFGTVLASVKAGKDAFVEWPLAHDVQHAKQLADAAKAAGGRTMVGFQGRVGSLPLKLKAIIEEGRIGKVLSSELRVSGGTYERDIIPSTFEYVMKRSYGGTIVTIFGGHLFDIVQHVLGEATDITPHLQLQRPISHVRDAVTNAITHTVESDVPDLFIVTSRIAQSSTVVRDASLLFRFRRGPPFPGEPSLVWTITGEHGEIRVTNQAAFTLHITAEGVDVELHDFKTDKVEKIDCGPSESWPEDPNTPVPVFGKHVGLLYERFASGGEITTWDDAIKRHEQIDAFTAGWNA</sequence>
<dbReference type="GO" id="GO:0000166">
    <property type="term" value="F:nucleotide binding"/>
    <property type="evidence" value="ECO:0007669"/>
    <property type="project" value="InterPro"/>
</dbReference>
<keyword evidence="5" id="KW-1185">Reference proteome</keyword>
<dbReference type="PANTHER" id="PTHR43708">
    <property type="entry name" value="CONSERVED EXPRESSED OXIDOREDUCTASE (EUROFUNG)"/>
    <property type="match status" value="1"/>
</dbReference>
<dbReference type="InterPro" id="IPR000683">
    <property type="entry name" value="Gfo/Idh/MocA-like_OxRdtase_N"/>
</dbReference>
<name>A0AAD2K643_9AGAR</name>
<proteinExistence type="predicted"/>
<reference evidence="4" key="1">
    <citation type="submission" date="2023-11" db="EMBL/GenBank/DDBJ databases">
        <authorList>
            <person name="De Vega J J."/>
            <person name="De Vega J J."/>
        </authorList>
    </citation>
    <scope>NUCLEOTIDE SEQUENCE</scope>
</reference>
<dbReference type="PANTHER" id="PTHR43708:SF1">
    <property type="entry name" value="GALACTOSE_LACTOSE METABOLISM REGULATORY PROTEIN GAL80"/>
    <property type="match status" value="1"/>
</dbReference>
<dbReference type="Gene3D" id="3.40.50.720">
    <property type="entry name" value="NAD(P)-binding Rossmann-like Domain"/>
    <property type="match status" value="1"/>
</dbReference>
<evidence type="ECO:0000259" key="3">
    <source>
        <dbReference type="PROSITE" id="PS50966"/>
    </source>
</evidence>
<dbReference type="InterPro" id="IPR051317">
    <property type="entry name" value="Gfo/Idh/MocA_oxidoreduct"/>
</dbReference>
<evidence type="ECO:0000256" key="1">
    <source>
        <dbReference type="PROSITE-ProRule" id="PRU00325"/>
    </source>
</evidence>
<feature type="compositionally biased region" description="Low complexity" evidence="2">
    <location>
        <begin position="568"/>
        <end position="579"/>
    </location>
</feature>
<dbReference type="EMBL" id="CAVNYO010000440">
    <property type="protein sequence ID" value="CAK5280767.1"/>
    <property type="molecule type" value="Genomic_DNA"/>
</dbReference>
<dbReference type="PROSITE" id="PS50966">
    <property type="entry name" value="ZF_SWIM"/>
    <property type="match status" value="1"/>
</dbReference>
<dbReference type="AlphaFoldDB" id="A0AAD2K643"/>
<protein>
    <recommendedName>
        <fullName evidence="3">SWIM-type domain-containing protein</fullName>
    </recommendedName>
</protein>
<dbReference type="InterPro" id="IPR036291">
    <property type="entry name" value="NAD(P)-bd_dom_sf"/>
</dbReference>
<evidence type="ECO:0000313" key="4">
    <source>
        <dbReference type="EMBL" id="CAK5280767.1"/>
    </source>
</evidence>